<keyword evidence="1" id="KW-0175">Coiled coil</keyword>
<organism evidence="4 5">
    <name type="scientific">Batrachochytrium salamandrivorans</name>
    <dbReference type="NCBI Taxonomy" id="1357716"/>
    <lineage>
        <taxon>Eukaryota</taxon>
        <taxon>Fungi</taxon>
        <taxon>Fungi incertae sedis</taxon>
        <taxon>Chytridiomycota</taxon>
        <taxon>Chytridiomycota incertae sedis</taxon>
        <taxon>Chytridiomycetes</taxon>
        <taxon>Rhizophydiales</taxon>
        <taxon>Rhizophydiales incertae sedis</taxon>
        <taxon>Batrachochytrium</taxon>
    </lineage>
</organism>
<evidence type="ECO:0000256" key="1">
    <source>
        <dbReference type="SAM" id="Coils"/>
    </source>
</evidence>
<keyword evidence="3" id="KW-0732">Signal</keyword>
<feature type="compositionally biased region" description="Polar residues" evidence="2">
    <location>
        <begin position="50"/>
        <end position="60"/>
    </location>
</feature>
<feature type="chain" id="PRO_5046930179" evidence="3">
    <location>
        <begin position="20"/>
        <end position="178"/>
    </location>
</feature>
<dbReference type="Proteomes" id="UP001648503">
    <property type="component" value="Unassembled WGS sequence"/>
</dbReference>
<accession>A0ABQ8EZR0</accession>
<gene>
    <name evidence="4" type="ORF">BASA50_010365</name>
</gene>
<proteinExistence type="predicted"/>
<evidence type="ECO:0000256" key="2">
    <source>
        <dbReference type="SAM" id="MobiDB-lite"/>
    </source>
</evidence>
<evidence type="ECO:0000313" key="4">
    <source>
        <dbReference type="EMBL" id="KAH6588944.1"/>
    </source>
</evidence>
<feature type="signal peptide" evidence="3">
    <location>
        <begin position="1"/>
        <end position="19"/>
    </location>
</feature>
<keyword evidence="5" id="KW-1185">Reference proteome</keyword>
<sequence>MRLAIVSTTFLFTMMAAQAAVLSATSATSATDVNLVKRAPTSDDEVEQSDMASQSSSAPTPQHPLTEYEKKQLNRLCAMMDHEKNELIHPIFDKDDEVEALKRFIENLKERRKRKTSDDHTRINAALAEFEKDLAELDNQLSEMKACYELKTDIYLDIKHAVHDNKFGYLREKYLNPQ</sequence>
<protein>
    <submittedName>
        <fullName evidence="4">Uncharacterized protein</fullName>
    </submittedName>
</protein>
<name>A0ABQ8EZR0_9FUNG</name>
<feature type="coiled-coil region" evidence="1">
    <location>
        <begin position="98"/>
        <end position="147"/>
    </location>
</feature>
<feature type="region of interest" description="Disordered" evidence="2">
    <location>
        <begin position="35"/>
        <end position="65"/>
    </location>
</feature>
<comment type="caution">
    <text evidence="4">The sequence shown here is derived from an EMBL/GenBank/DDBJ whole genome shotgun (WGS) entry which is preliminary data.</text>
</comment>
<reference evidence="4 5" key="1">
    <citation type="submission" date="2021-02" db="EMBL/GenBank/DDBJ databases">
        <title>Variation within the Batrachochytrium salamandrivorans European outbreak.</title>
        <authorList>
            <person name="Kelly M."/>
            <person name="Pasmans F."/>
            <person name="Shea T.P."/>
            <person name="Munoz J.F."/>
            <person name="Carranza S."/>
            <person name="Cuomo C.A."/>
            <person name="Martel A."/>
        </authorList>
    </citation>
    <scope>NUCLEOTIDE SEQUENCE [LARGE SCALE GENOMIC DNA]</scope>
    <source>
        <strain evidence="4 5">AMFP18/2</strain>
    </source>
</reference>
<evidence type="ECO:0000313" key="5">
    <source>
        <dbReference type="Proteomes" id="UP001648503"/>
    </source>
</evidence>
<evidence type="ECO:0000256" key="3">
    <source>
        <dbReference type="SAM" id="SignalP"/>
    </source>
</evidence>
<dbReference type="EMBL" id="JAFCIX010000484">
    <property type="protein sequence ID" value="KAH6588944.1"/>
    <property type="molecule type" value="Genomic_DNA"/>
</dbReference>